<dbReference type="Pfam" id="PF02902">
    <property type="entry name" value="Peptidase_C48"/>
    <property type="match status" value="1"/>
</dbReference>
<comment type="caution">
    <text evidence="6">The sequence shown here is derived from an EMBL/GenBank/DDBJ whole genome shotgun (WGS) entry which is preliminary data.</text>
</comment>
<dbReference type="InterPro" id="IPR003653">
    <property type="entry name" value="Peptidase_C48_C"/>
</dbReference>
<dbReference type="GO" id="GO:0019783">
    <property type="term" value="F:ubiquitin-like protein peptidase activity"/>
    <property type="evidence" value="ECO:0007669"/>
    <property type="project" value="UniProtKB-ARBA"/>
</dbReference>
<dbReference type="GO" id="GO:0008234">
    <property type="term" value="F:cysteine-type peptidase activity"/>
    <property type="evidence" value="ECO:0007669"/>
    <property type="project" value="InterPro"/>
</dbReference>
<sequence>MPAAVLLVQRGVFPASPSKPRTAVSIDFLELYRALFERSCDAITAIAAALHTVYDCRGFRVYSQNNPGMRAVDPFRAPLSNAVLWSSNLRTRIRVQFDTALAAADPTVRAAPSTPSAALSTPPPIPRPAVLPPPAPSAPPLTPGHAHRILQERCPACFGLETWGRPLSEGGDVQLGADGCFSYRHLKSAGDGPISYDPSYFISKEKVDNVRARIDEARKKPSANAVPMLPQAILDACEESFEAAHENKRKADPKYYDATGIFVISCRHSQVLFLCNIDTPGESQQYIVAAVEEVQSYLPPVATVLQDYDIGCIIDHSLNLFNILTPGLRPRVAFCINAMHAFGHQWVCQIVYSPRIRPGCGLTDGEGVERFCSRIRKLIPLTRHQWNSRRIWLIDQYAAFVNEEGRDKLGPWLLRQQEKNLEPKLTAAKRILRQCRVPEAELRHEWATQKVAQSSVRSYAPARVKRGLSKVLVLQNQIDAIELSIQEVRTTIATTGKETRESRQILDRLERTHQTLNEQAELLYTSLNLPGSFPELKGLPLKFVHHLTTMRALKVDIRDRAIGTLFEAEALGKTMTAREGPQGTKLTQATKKAMARRRPALLRDVVKFNKHCEMFAELRPQGCRIPIPMPLPTDLVELRDDPILHQDIWTEVTTGPLPRWLEDADVRDGIRSLHVVDRCGEERRRLDLERENLRRWLKQELAIVRRAIDANGTHSYSVLSQSDHLLGEHLLLPLTQRLQELHLLSLSWAPALSRRQLPTPRAPAGAGAAAVAAIAESRPPGLATTAHAIYEDDDDDEDYFDVPPDPAASAADHMVALEELDPGLLSDPDQPLNVQDVLDAPAPQVSDRPTITIEMDDLDRLTTQRRRLNGCIINGVAAALQSFCSLSLSPSCHIATQCAVLSTYDLHRIRFNTTDAAVWKHTKTTSYWEKPMWLIPIHRPDELHWVFVLAAVREQKLFFFDSLASNSGWRRDIIDVMLLIHRMVELANKHGHALHISTLEDLWEARPLFTGVPLQTNSYDCGAWVLCMMAAVMRGHFTTGVSEATMRRARSLLADLILTLPWS</sequence>
<feature type="domain" description="Ubiquitin-like protease family profile" evidence="5">
    <location>
        <begin position="851"/>
        <end position="1032"/>
    </location>
</feature>
<dbReference type="SUPFAM" id="SSF54001">
    <property type="entry name" value="Cysteine proteinases"/>
    <property type="match status" value="1"/>
</dbReference>
<keyword evidence="4" id="KW-0175">Coiled coil</keyword>
<proteinExistence type="inferred from homology"/>
<evidence type="ECO:0000259" key="5">
    <source>
        <dbReference type="PROSITE" id="PS50600"/>
    </source>
</evidence>
<feature type="coiled-coil region" evidence="4">
    <location>
        <begin position="499"/>
        <end position="526"/>
    </location>
</feature>
<dbReference type="AlphaFoldDB" id="A0AAD7A393"/>
<reference evidence="6" key="1">
    <citation type="submission" date="2023-03" db="EMBL/GenBank/DDBJ databases">
        <title>Massive genome expansion in bonnet fungi (Mycena s.s.) driven by repeated elements and novel gene families across ecological guilds.</title>
        <authorList>
            <consortium name="Lawrence Berkeley National Laboratory"/>
            <person name="Harder C.B."/>
            <person name="Miyauchi S."/>
            <person name="Viragh M."/>
            <person name="Kuo A."/>
            <person name="Thoen E."/>
            <person name="Andreopoulos B."/>
            <person name="Lu D."/>
            <person name="Skrede I."/>
            <person name="Drula E."/>
            <person name="Henrissat B."/>
            <person name="Morin E."/>
            <person name="Kohler A."/>
            <person name="Barry K."/>
            <person name="LaButti K."/>
            <person name="Morin E."/>
            <person name="Salamov A."/>
            <person name="Lipzen A."/>
            <person name="Mereny Z."/>
            <person name="Hegedus B."/>
            <person name="Baldrian P."/>
            <person name="Stursova M."/>
            <person name="Weitz H."/>
            <person name="Taylor A."/>
            <person name="Grigoriev I.V."/>
            <person name="Nagy L.G."/>
            <person name="Martin F."/>
            <person name="Kauserud H."/>
        </authorList>
    </citation>
    <scope>NUCLEOTIDE SEQUENCE</scope>
    <source>
        <strain evidence="6">CBHHK002</strain>
    </source>
</reference>
<dbReference type="GO" id="GO:0006508">
    <property type="term" value="P:proteolysis"/>
    <property type="evidence" value="ECO:0007669"/>
    <property type="project" value="UniProtKB-KW"/>
</dbReference>
<dbReference type="Pfam" id="PF18758">
    <property type="entry name" value="KDZ"/>
    <property type="match status" value="1"/>
</dbReference>
<evidence type="ECO:0000256" key="2">
    <source>
        <dbReference type="ARBA" id="ARBA00022670"/>
    </source>
</evidence>
<dbReference type="InterPro" id="IPR038765">
    <property type="entry name" value="Papain-like_cys_pep_sf"/>
</dbReference>
<gene>
    <name evidence="6" type="ORF">DFH08DRAFT_698120</name>
</gene>
<keyword evidence="2" id="KW-0645">Protease</keyword>
<dbReference type="PROSITE" id="PS50600">
    <property type="entry name" value="ULP_PROTEASE"/>
    <property type="match status" value="1"/>
</dbReference>
<evidence type="ECO:0000256" key="1">
    <source>
        <dbReference type="ARBA" id="ARBA00005234"/>
    </source>
</evidence>
<evidence type="ECO:0000256" key="3">
    <source>
        <dbReference type="ARBA" id="ARBA00022801"/>
    </source>
</evidence>
<keyword evidence="7" id="KW-1185">Reference proteome</keyword>
<dbReference type="PANTHER" id="PTHR33096:SF1">
    <property type="entry name" value="CXC1-LIKE CYSTEINE CLUSTER ASSOCIATED WITH KDZ TRANSPOSASES DOMAIN-CONTAINING PROTEIN"/>
    <property type="match status" value="1"/>
</dbReference>
<keyword evidence="3" id="KW-0378">Hydrolase</keyword>
<protein>
    <recommendedName>
        <fullName evidence="5">Ubiquitin-like protease family profile domain-containing protein</fullName>
    </recommendedName>
</protein>
<comment type="similarity">
    <text evidence="1">Belongs to the peptidase C48 family.</text>
</comment>
<evidence type="ECO:0000313" key="7">
    <source>
        <dbReference type="Proteomes" id="UP001218218"/>
    </source>
</evidence>
<dbReference type="Gene3D" id="3.40.395.10">
    <property type="entry name" value="Adenoviral Proteinase, Chain A"/>
    <property type="match status" value="1"/>
</dbReference>
<dbReference type="EMBL" id="JARIHO010000017">
    <property type="protein sequence ID" value="KAJ7348604.1"/>
    <property type="molecule type" value="Genomic_DNA"/>
</dbReference>
<dbReference type="Proteomes" id="UP001218218">
    <property type="component" value="Unassembled WGS sequence"/>
</dbReference>
<evidence type="ECO:0000313" key="6">
    <source>
        <dbReference type="EMBL" id="KAJ7348604.1"/>
    </source>
</evidence>
<dbReference type="InterPro" id="IPR040521">
    <property type="entry name" value="KDZ"/>
</dbReference>
<organism evidence="6 7">
    <name type="scientific">Mycena albidolilacea</name>
    <dbReference type="NCBI Taxonomy" id="1033008"/>
    <lineage>
        <taxon>Eukaryota</taxon>
        <taxon>Fungi</taxon>
        <taxon>Dikarya</taxon>
        <taxon>Basidiomycota</taxon>
        <taxon>Agaricomycotina</taxon>
        <taxon>Agaricomycetes</taxon>
        <taxon>Agaricomycetidae</taxon>
        <taxon>Agaricales</taxon>
        <taxon>Marasmiineae</taxon>
        <taxon>Mycenaceae</taxon>
        <taxon>Mycena</taxon>
    </lineage>
</organism>
<accession>A0AAD7A393</accession>
<dbReference type="PANTHER" id="PTHR33096">
    <property type="entry name" value="CXC2 DOMAIN-CONTAINING PROTEIN"/>
    <property type="match status" value="1"/>
</dbReference>
<evidence type="ECO:0000256" key="4">
    <source>
        <dbReference type="SAM" id="Coils"/>
    </source>
</evidence>
<name>A0AAD7A393_9AGAR</name>